<dbReference type="InterPro" id="IPR027417">
    <property type="entry name" value="P-loop_NTPase"/>
</dbReference>
<feature type="non-terminal residue" evidence="3">
    <location>
        <position position="1"/>
    </location>
</feature>
<keyword evidence="1" id="KW-0067">ATP-binding</keyword>
<comment type="catalytic activity">
    <reaction evidence="1">
        <text>ATP + H2O = ADP + phosphate + H(+)</text>
        <dbReference type="Rhea" id="RHEA:13065"/>
        <dbReference type="ChEBI" id="CHEBI:15377"/>
        <dbReference type="ChEBI" id="CHEBI:15378"/>
        <dbReference type="ChEBI" id="CHEBI:30616"/>
        <dbReference type="ChEBI" id="CHEBI:43474"/>
        <dbReference type="ChEBI" id="CHEBI:456216"/>
        <dbReference type="EC" id="5.6.2.3"/>
    </reaction>
</comment>
<organism evidence="3 4">
    <name type="scientific">Tanacetum coccineum</name>
    <dbReference type="NCBI Taxonomy" id="301880"/>
    <lineage>
        <taxon>Eukaryota</taxon>
        <taxon>Viridiplantae</taxon>
        <taxon>Streptophyta</taxon>
        <taxon>Embryophyta</taxon>
        <taxon>Tracheophyta</taxon>
        <taxon>Spermatophyta</taxon>
        <taxon>Magnoliopsida</taxon>
        <taxon>eudicotyledons</taxon>
        <taxon>Gunneridae</taxon>
        <taxon>Pentapetalae</taxon>
        <taxon>asterids</taxon>
        <taxon>campanulids</taxon>
        <taxon>Asterales</taxon>
        <taxon>Asteraceae</taxon>
        <taxon>Asteroideae</taxon>
        <taxon>Anthemideae</taxon>
        <taxon>Anthemidinae</taxon>
        <taxon>Tanacetum</taxon>
    </lineage>
</organism>
<evidence type="ECO:0000313" key="4">
    <source>
        <dbReference type="Proteomes" id="UP001151760"/>
    </source>
</evidence>
<accession>A0ABQ5DX42</accession>
<feature type="domain" description="DNA helicase Pif1-like DEAD-box helicase" evidence="2">
    <location>
        <begin position="1"/>
        <end position="92"/>
    </location>
</feature>
<keyword evidence="1" id="KW-0547">Nucleotide-binding</keyword>
<evidence type="ECO:0000259" key="2">
    <source>
        <dbReference type="Pfam" id="PF05970"/>
    </source>
</evidence>
<proteinExistence type="inferred from homology"/>
<name>A0ABQ5DX42_9ASTR</name>
<gene>
    <name evidence="3" type="ORF">Tco_0951496</name>
</gene>
<evidence type="ECO:0000313" key="3">
    <source>
        <dbReference type="EMBL" id="GJT42781.1"/>
    </source>
</evidence>
<dbReference type="EMBL" id="BQNB010015675">
    <property type="protein sequence ID" value="GJT42781.1"/>
    <property type="molecule type" value="Genomic_DNA"/>
</dbReference>
<comment type="caution">
    <text evidence="3">The sequence shown here is derived from an EMBL/GenBank/DDBJ whole genome shotgun (WGS) entry which is preliminary data.</text>
</comment>
<dbReference type="PANTHER" id="PTHR10492">
    <property type="match status" value="1"/>
</dbReference>
<dbReference type="PANTHER" id="PTHR10492:SF92">
    <property type="entry name" value="ATP-DEPENDENT DNA HELICASE"/>
    <property type="match status" value="1"/>
</dbReference>
<keyword evidence="1" id="KW-0378">Hydrolase</keyword>
<reference evidence="3" key="2">
    <citation type="submission" date="2022-01" db="EMBL/GenBank/DDBJ databases">
        <authorList>
            <person name="Yamashiro T."/>
            <person name="Shiraishi A."/>
            <person name="Satake H."/>
            <person name="Nakayama K."/>
        </authorList>
    </citation>
    <scope>NUCLEOTIDE SEQUENCE</scope>
</reference>
<dbReference type="Gene3D" id="3.40.50.300">
    <property type="entry name" value="P-loop containing nucleotide triphosphate hydrolases"/>
    <property type="match status" value="1"/>
</dbReference>
<dbReference type="EC" id="5.6.2.3" evidence="1"/>
<comment type="cofactor">
    <cofactor evidence="1">
        <name>Mg(2+)</name>
        <dbReference type="ChEBI" id="CHEBI:18420"/>
    </cofactor>
</comment>
<comment type="similarity">
    <text evidence="1">Belongs to the helicase family.</text>
</comment>
<sequence>SEGHIALATATSGIAVSILPGGRTAHSRIKIPLDLAVGSVCRVNKQSSLASLIKDCKLIIWDEAPMAKRNAIEALNDLLQDLLDSTELFGGNGTGTESSHSNGLIDIPATTMLLDTHPKDDPLKALIDYVYPNIHLESLITTPAAVNRAIPTTKNIFVDEINDILIARFPGEEIEYVSFDETLDPNDQTQYEVFLHRLHQMVNKALDQNESETLRSDG</sequence>
<dbReference type="Pfam" id="PF05970">
    <property type="entry name" value="PIF1"/>
    <property type="match status" value="1"/>
</dbReference>
<evidence type="ECO:0000256" key="1">
    <source>
        <dbReference type="RuleBase" id="RU363044"/>
    </source>
</evidence>
<keyword evidence="1" id="KW-0233">DNA recombination</keyword>
<dbReference type="Proteomes" id="UP001151760">
    <property type="component" value="Unassembled WGS sequence"/>
</dbReference>
<reference evidence="3" key="1">
    <citation type="journal article" date="2022" name="Int. J. Mol. Sci.">
        <title>Draft Genome of Tanacetum Coccineum: Genomic Comparison of Closely Related Tanacetum-Family Plants.</title>
        <authorList>
            <person name="Yamashiro T."/>
            <person name="Shiraishi A."/>
            <person name="Nakayama K."/>
            <person name="Satake H."/>
        </authorList>
    </citation>
    <scope>NUCLEOTIDE SEQUENCE</scope>
</reference>
<keyword evidence="1" id="KW-0347">Helicase</keyword>
<keyword evidence="1" id="KW-0234">DNA repair</keyword>
<protein>
    <recommendedName>
        <fullName evidence="1">ATP-dependent DNA helicase</fullName>
        <ecNumber evidence="1">5.6.2.3</ecNumber>
    </recommendedName>
</protein>
<keyword evidence="1" id="KW-0227">DNA damage</keyword>
<dbReference type="InterPro" id="IPR010285">
    <property type="entry name" value="DNA_helicase_pif1-like_DEAD"/>
</dbReference>
<keyword evidence="4" id="KW-1185">Reference proteome</keyword>